<keyword evidence="4" id="KW-0597">Phosphoprotein</keyword>
<evidence type="ECO:0000313" key="12">
    <source>
        <dbReference type="Proteomes" id="UP000653472"/>
    </source>
</evidence>
<dbReference type="Pfam" id="PF00698">
    <property type="entry name" value="Acyl_transf_1"/>
    <property type="match status" value="1"/>
</dbReference>
<dbReference type="SMART" id="SM00822">
    <property type="entry name" value="PKS_KR"/>
    <property type="match status" value="1"/>
</dbReference>
<feature type="domain" description="PKS/mFAS DH" evidence="10">
    <location>
        <begin position="2724"/>
        <end position="3009"/>
    </location>
</feature>
<dbReference type="Pfam" id="PF00550">
    <property type="entry name" value="PP-binding"/>
    <property type="match status" value="4"/>
</dbReference>
<dbReference type="InterPro" id="IPR036736">
    <property type="entry name" value="ACP-like_sf"/>
</dbReference>
<dbReference type="EMBL" id="JAAVXB010000002">
    <property type="protein sequence ID" value="NKF21413.1"/>
    <property type="molecule type" value="Genomic_DNA"/>
</dbReference>
<dbReference type="SUPFAM" id="SSF53901">
    <property type="entry name" value="Thiolase-like"/>
    <property type="match status" value="1"/>
</dbReference>
<evidence type="ECO:0000256" key="7">
    <source>
        <dbReference type="SAM" id="MobiDB-lite"/>
    </source>
</evidence>
<dbReference type="SUPFAM" id="SSF47336">
    <property type="entry name" value="ACP-like"/>
    <property type="match status" value="4"/>
</dbReference>
<dbReference type="Gene3D" id="1.10.1200.10">
    <property type="entry name" value="ACP-like"/>
    <property type="match status" value="4"/>
</dbReference>
<dbReference type="InterPro" id="IPR014043">
    <property type="entry name" value="Acyl_transferase_dom"/>
</dbReference>
<protein>
    <submittedName>
        <fullName evidence="11">SDR family NAD(P)-dependent oxidoreductase</fullName>
    </submittedName>
</protein>
<gene>
    <name evidence="11" type="ORF">G7Y82_03715</name>
</gene>
<feature type="active site" description="Proton acceptor; for dehydratase activity" evidence="6">
    <location>
        <position position="2756"/>
    </location>
</feature>
<dbReference type="GO" id="GO:0005835">
    <property type="term" value="C:fatty acid synthase complex"/>
    <property type="evidence" value="ECO:0007669"/>
    <property type="project" value="InterPro"/>
</dbReference>
<evidence type="ECO:0000259" key="8">
    <source>
        <dbReference type="PROSITE" id="PS50075"/>
    </source>
</evidence>
<dbReference type="InterPro" id="IPR018201">
    <property type="entry name" value="Ketoacyl_synth_AS"/>
</dbReference>
<dbReference type="Pfam" id="PF00109">
    <property type="entry name" value="ketoacyl-synt"/>
    <property type="match status" value="1"/>
</dbReference>
<dbReference type="SMART" id="SM00827">
    <property type="entry name" value="PKS_AT"/>
    <property type="match status" value="1"/>
</dbReference>
<dbReference type="Proteomes" id="UP000653472">
    <property type="component" value="Unassembled WGS sequence"/>
</dbReference>
<dbReference type="InterPro" id="IPR049551">
    <property type="entry name" value="PKS_DH_C"/>
</dbReference>
<dbReference type="SMART" id="SM00826">
    <property type="entry name" value="PKS_DH"/>
    <property type="match status" value="1"/>
</dbReference>
<feature type="region of interest" description="C-terminal hotdog fold" evidence="6">
    <location>
        <begin position="2861"/>
        <end position="3009"/>
    </location>
</feature>
<dbReference type="Pfam" id="PF08659">
    <property type="entry name" value="KR"/>
    <property type="match status" value="1"/>
</dbReference>
<dbReference type="SUPFAM" id="SSF51735">
    <property type="entry name" value="NAD(P)-binding Rossmann-fold domains"/>
    <property type="match status" value="2"/>
</dbReference>
<name>A0A970B578_9GAMM</name>
<feature type="domain" description="Carrier" evidence="8">
    <location>
        <begin position="2094"/>
        <end position="2178"/>
    </location>
</feature>
<dbReference type="SUPFAM" id="SSF51412">
    <property type="entry name" value="Inosine monophosphate dehydrogenase (IMPDH)"/>
    <property type="match status" value="2"/>
</dbReference>
<dbReference type="GO" id="GO:0004312">
    <property type="term" value="F:fatty acid synthase activity"/>
    <property type="evidence" value="ECO:0007669"/>
    <property type="project" value="InterPro"/>
</dbReference>
<dbReference type="SMART" id="SM00825">
    <property type="entry name" value="PKS_KS"/>
    <property type="match status" value="1"/>
</dbReference>
<dbReference type="GO" id="GO:0004315">
    <property type="term" value="F:3-oxoacyl-[acyl-carrier-protein] synthase activity"/>
    <property type="evidence" value="ECO:0007669"/>
    <property type="project" value="InterPro"/>
</dbReference>
<feature type="region of interest" description="N-terminal hotdog fold" evidence="6">
    <location>
        <begin position="2724"/>
        <end position="2848"/>
    </location>
</feature>
<feature type="domain" description="Ketosynthase family 3 (KS3)" evidence="9">
    <location>
        <begin position="684"/>
        <end position="1127"/>
    </location>
</feature>
<evidence type="ECO:0000256" key="6">
    <source>
        <dbReference type="PROSITE-ProRule" id="PRU01363"/>
    </source>
</evidence>
<dbReference type="PANTHER" id="PTHR43074">
    <property type="entry name" value="OMEGA-3 POLYUNSATURATED FATTY ACID SYNTHASE PFAB-RELATED"/>
    <property type="match status" value="1"/>
</dbReference>
<evidence type="ECO:0000259" key="10">
    <source>
        <dbReference type="PROSITE" id="PS52019"/>
    </source>
</evidence>
<dbReference type="InterPro" id="IPR003965">
    <property type="entry name" value="Fatty_acid_synthase"/>
</dbReference>
<proteinExistence type="inferred from homology"/>
<dbReference type="CDD" id="cd00833">
    <property type="entry name" value="PKS"/>
    <property type="match status" value="1"/>
</dbReference>
<dbReference type="InterPro" id="IPR001227">
    <property type="entry name" value="Ac_transferase_dom_sf"/>
</dbReference>
<dbReference type="Gene3D" id="3.40.366.10">
    <property type="entry name" value="Malonyl-Coenzyme A Acyl Carrier Protein, domain 2"/>
    <property type="match status" value="1"/>
</dbReference>
<dbReference type="InterPro" id="IPR052568">
    <property type="entry name" value="PKS-FAS_Synthase"/>
</dbReference>
<dbReference type="SUPFAM" id="SSF52151">
    <property type="entry name" value="FabD/lysophospholipase-like"/>
    <property type="match status" value="1"/>
</dbReference>
<dbReference type="InterPro" id="IPR020841">
    <property type="entry name" value="PKS_Beta-ketoAc_synthase_dom"/>
</dbReference>
<evidence type="ECO:0000256" key="4">
    <source>
        <dbReference type="ARBA" id="ARBA00022553"/>
    </source>
</evidence>
<evidence type="ECO:0000259" key="9">
    <source>
        <dbReference type="PROSITE" id="PS52004"/>
    </source>
</evidence>
<keyword evidence="3" id="KW-0596">Phosphopantetheine</keyword>
<dbReference type="InterPro" id="IPR020807">
    <property type="entry name" value="PKS_DH"/>
</dbReference>
<feature type="domain" description="Carrier" evidence="8">
    <location>
        <begin position="1767"/>
        <end position="1848"/>
    </location>
</feature>
<evidence type="ECO:0000313" key="11">
    <source>
        <dbReference type="EMBL" id="NKF21413.1"/>
    </source>
</evidence>
<dbReference type="InterPro" id="IPR013968">
    <property type="entry name" value="PKS_KR"/>
</dbReference>
<dbReference type="CDD" id="cd08953">
    <property type="entry name" value="KR_2_SDR_x"/>
    <property type="match status" value="1"/>
</dbReference>
<dbReference type="Pfam" id="PF14765">
    <property type="entry name" value="PS-DH"/>
    <property type="match status" value="1"/>
</dbReference>
<dbReference type="InterPro" id="IPR049552">
    <property type="entry name" value="PKS_DH_N"/>
</dbReference>
<dbReference type="Pfam" id="PF21089">
    <property type="entry name" value="PKS_DH_N"/>
    <property type="match status" value="1"/>
</dbReference>
<keyword evidence="12" id="KW-1185">Reference proteome</keyword>
<dbReference type="InterPro" id="IPR049900">
    <property type="entry name" value="PKS_mFAS_DH"/>
</dbReference>
<dbReference type="InterPro" id="IPR057326">
    <property type="entry name" value="KR_dom"/>
</dbReference>
<dbReference type="InterPro" id="IPR016035">
    <property type="entry name" value="Acyl_Trfase/lysoPLipase"/>
</dbReference>
<keyword evidence="5" id="KW-0808">Transferase</keyword>
<dbReference type="Pfam" id="PF02801">
    <property type="entry name" value="Ketoacyl-synt_C"/>
    <property type="match status" value="1"/>
</dbReference>
<dbReference type="InterPro" id="IPR016039">
    <property type="entry name" value="Thiolase-like"/>
</dbReference>
<dbReference type="InterPro" id="IPR014030">
    <property type="entry name" value="Ketoacyl_synth_N"/>
</dbReference>
<dbReference type="PROSITE" id="PS52019">
    <property type="entry name" value="PKS_MFAS_DH"/>
    <property type="match status" value="1"/>
</dbReference>
<feature type="active site" description="Proton donor; for dehydratase activity" evidence="6">
    <location>
        <position position="2924"/>
    </location>
</feature>
<dbReference type="InterPro" id="IPR013785">
    <property type="entry name" value="Aldolase_TIM"/>
</dbReference>
<evidence type="ECO:0000256" key="2">
    <source>
        <dbReference type="ARBA" id="ARBA00006484"/>
    </source>
</evidence>
<comment type="similarity">
    <text evidence="2">Belongs to the short-chain dehydrogenases/reductases (SDR) family.</text>
</comment>
<organism evidence="11 12">
    <name type="scientific">Solimonas marina</name>
    <dbReference type="NCBI Taxonomy" id="2714601"/>
    <lineage>
        <taxon>Bacteria</taxon>
        <taxon>Pseudomonadati</taxon>
        <taxon>Pseudomonadota</taxon>
        <taxon>Gammaproteobacteria</taxon>
        <taxon>Nevskiales</taxon>
        <taxon>Nevskiaceae</taxon>
        <taxon>Solimonas</taxon>
    </lineage>
</organism>
<dbReference type="PANTHER" id="PTHR43074:SF1">
    <property type="entry name" value="BETA-KETOACYL SYNTHASE FAMILY PROTEIN-RELATED"/>
    <property type="match status" value="1"/>
</dbReference>
<dbReference type="InterPro" id="IPR014031">
    <property type="entry name" value="Ketoacyl_synth_C"/>
</dbReference>
<accession>A0A970B578</accession>
<dbReference type="InterPro" id="IPR042104">
    <property type="entry name" value="PKS_dehydratase_sf"/>
</dbReference>
<dbReference type="PROSITE" id="PS00606">
    <property type="entry name" value="KS3_1"/>
    <property type="match status" value="1"/>
</dbReference>
<dbReference type="PRINTS" id="PR01483">
    <property type="entry name" value="FASYNTHASE"/>
</dbReference>
<dbReference type="InterPro" id="IPR009081">
    <property type="entry name" value="PP-bd_ACP"/>
</dbReference>
<evidence type="ECO:0000256" key="3">
    <source>
        <dbReference type="ARBA" id="ARBA00022450"/>
    </source>
</evidence>
<comment type="caution">
    <text evidence="11">The sequence shown here is derived from an EMBL/GenBank/DDBJ whole genome shotgun (WGS) entry which is preliminary data.</text>
</comment>
<dbReference type="Gene3D" id="3.10.129.110">
    <property type="entry name" value="Polyketide synthase dehydratase"/>
    <property type="match status" value="1"/>
</dbReference>
<dbReference type="Gene3D" id="3.40.47.10">
    <property type="match status" value="1"/>
</dbReference>
<comment type="pathway">
    <text evidence="1">Lipid metabolism; fatty acid biosynthesis.</text>
</comment>
<evidence type="ECO:0000256" key="1">
    <source>
        <dbReference type="ARBA" id="ARBA00005194"/>
    </source>
</evidence>
<dbReference type="GO" id="GO:0006633">
    <property type="term" value="P:fatty acid biosynthetic process"/>
    <property type="evidence" value="ECO:0007669"/>
    <property type="project" value="InterPro"/>
</dbReference>
<feature type="region of interest" description="Disordered" evidence="7">
    <location>
        <begin position="1646"/>
        <end position="1673"/>
    </location>
</feature>
<dbReference type="PROSITE" id="PS50075">
    <property type="entry name" value="CARRIER"/>
    <property type="match status" value="2"/>
</dbReference>
<dbReference type="PROSITE" id="PS52004">
    <property type="entry name" value="KS3_2"/>
    <property type="match status" value="1"/>
</dbReference>
<dbReference type="SUPFAM" id="SSF55048">
    <property type="entry name" value="Probable ACP-binding domain of malonyl-CoA ACP transacylase"/>
    <property type="match status" value="1"/>
</dbReference>
<dbReference type="InterPro" id="IPR016036">
    <property type="entry name" value="Malonyl_transacylase_ACP-bd"/>
</dbReference>
<dbReference type="Gene3D" id="3.40.50.720">
    <property type="entry name" value="NAD(P)-binding Rossmann-like Domain"/>
    <property type="match status" value="1"/>
</dbReference>
<dbReference type="InterPro" id="IPR036291">
    <property type="entry name" value="NAD(P)-bd_dom_sf"/>
</dbReference>
<evidence type="ECO:0000256" key="5">
    <source>
        <dbReference type="ARBA" id="ARBA00022679"/>
    </source>
</evidence>
<sequence length="3021" mass="316725">MDHSTLTSRFDVIGLQPADLPHAGLAVAVARNGGLGLLDLEFVHDAAQAAANFAQLCAMPDARIGLRIHPGSVKLARKLLDGADARSVTLILSGSDHYKKLRKDAGVRADDKVWAEINDPAQLAAAAACDGIVARGHEAGGWVGEYTSYILLQKLAGRTTLPLYVLGGVGVHSAAAVRAAGAAGVIYDDQLLLLAESPLPQTMQLELGRLNGAETRLLGELLDHPCRVYARPGSPLLKTADDELRRAEGGELALDDWRSVTAGHIGWTADGSTLLPLGQGIGLAQAFRRRYGNVAKFVQAVRRDSLRQIRQAAELHVLDENGALARSHGTRFPLAQGPMTRVSDSPAFAVEVAKGGALPFLALALMRGGQVKEMLEQTAATIGDQPWGVGLLGFIPHALRVEQCEAIWQCKPPFALIAGGRPDQAAEFESRGIKTYIHAPAPALLKMYLEQGAKRFVFEGRECGGHIGPLASFTLWEEMIDVLLEHVKPTEAKDIHVLFAGGVHDARSGAMVAAMTAPLAARGIKVGALMGTAYLFTQEIVSSGAVVAGFQEQALLCERTKNLETGPGHSTRCADTQFAHDFFEQRRQLIREGKSAEEIRDVLEDLNLGRLRIASKGVNRDESGTIVEYGVDRQLSDGMYMIGQVATLRQAPVAVEALHRDVSVGGQAALDALLPAAPVSEPKPANVAIVGIGVVLPKANNADDYWHNVLHKVSVIREAPESRWDWKLFFDENRQTRDKVYSKWGGFLEEIAFDPMRFGIPPKSMKSIDPMQLLALEGASRALDDAGYASGGFDRNTTSVVLGSSGGAGELGLQYGLRSEMPRYIADIPDDVRDRLPEWTEESFAGVLPNVAAGRITNRLDFGGINMTVDAACASSLAAINIAVEELESGRSSMVLAGGFDTTQSIYGFTTFAKTQALSPTGQPRTFDEGADGIAISEGVVIVALKRLADAEAAGDRIYAVIKSTAGSSDGKALGLTAPRSEGQMRALDRAYAKAGFRPTTLGLVEAHGTGTAVGDRAEAQTITRALANENAVPKSVALGSVKTLLGHTKAAAGVAGLTKVALSLYHRTLPAHHGVTQPIAPIADPKSAVYLLKNPKPWVASPDHPRRGASSAFGFGGTNFHAVLEEYVGHGGGGAAGAEHWPHELCVFRAADIATLTRDVEALLPKLVEGGRLPLGELALLLAREAEARRAQPVSAAIVANSITGLASDLQTLLAHLREAKPLPPHIRLQQTTPSDAPPVAFVFPGQGAQYVDMGREAALYCDEVREALELADRTLRDTLAQPLSHYVLPPSAFDDDTEAAQKRALTDTRVAQPALGALALGYFNLARRLGLSATAAAGHSYGEYAALMAAGVLAPSDFLKLSAIRGSAMADASNGPVAGTMAAVQARREAVLPLLEGCDGVVVANHNAPEQCVISGPKAGVEQAVQKLAAAQLRAVMLPVSGAFHTELVAPAKAPLSAAIAETAFKPAQLTAWSNGTAQPYPSSAEAMRKQLDSHLLGSVEFVSEIEAMYAAGTRVFVELGAKSICSNMIRQTLAGKDALAISLDANGGGLRGLLIGLAELFTAGVAWQPTALFAGRALALLDRTQLDALAQPPTLAKHVWMLSGGCARPLSDPELKAGSLPPLTAATAAQQREARRQALIASAPRPAATTAPTAAPVASSAALPSTSTPPAMPAVPSALGTDAMLAYQQTMRQFLALQERVIQQFLGGSAGASMPAMPNLPIATPTTAPAAAVAAPVAAPPAAAPIVTQAPPAAPVPVPIAVPVAAFDAKRVLLDIVADRTGYPHDMLALDADLEADLGIDSIKRVEILGALQKAMPADAGAAMQSAMERFTKAKSLDAILAEAAPFIASAAPATAAAAATPAAVTASAPAAPAAPAIDLQGLLTGIVAERTGYPPEMLALDADLEADLGIDSIKRVEILGALQKALPAEVGAAMQNGMERFTKAKTLDTILAEAKALMPSGAAALAPAAPSVTAASIPANVAVAPAIDLQALLTGIVAERTGYPPEMLALDADLEADLGIDSIKRVEILGGLQKLLPAAQAEAMQAQMERFTKAKSLQAILDAHAAIGGSAAPVAAAVSPAPVAVAAPAASSFDARDALLTIVAERTGYPPDMLSDDADLEADLGIDSIKRVEILGAFQKLLPAATASAMQSAMERFTKAKSLAAIVAAYRELATDAPATTAPLATTAATPTALATATVAATIPRYLIKSQPMPLPGTRTALSGLVLVIGGPAGIVDALRTLLPASGVTPVFTDASGAEALNAAIAAAQAQHGDVRGVLHLHGLVGEDVTSAAQWQALGERCVLSLFHTAKALEAQLDKLHLIAATRLGGTLGRDAFGSGAPLAGGVTGLTNCLRHEYPDAQARTVDFDGQNDQQIAEMLVAELLTRDTQPEAGYIGTERYGSVTVEQAATEHAFAPKLKPEAGWVLLVTGGARGITAEILEELAVPGLRYVLLGRTAEPAAEAASTAALATAAELRKALLSAAIARGEKPKPVEIDRAVSRLMVDREIRGNLAKLRAEGAEVEYLACDVRDTDAFAAVIDGLYARHGRIDAVIHGAGVIEDKLLRDKTAESFGRVFGTKLDPVYTMLAKLKPDSLKWLSFFTSVAGRYGNRGQSDYASANEALNRIAWATSRAWPNTRVFAVNWGPWDAGMASEGVKAAFREKGMEPIPVAAGRRFFADELAYGTKQDVEIVAGYGPWRLFGPSADTPNADDAGTDSGYPLIRDALRMGPGGNMTFDHVFTLDSDPYLIDHCMDGKAVVPAAGALEYMAQFVGAAWPGWYVVGMRDVRQLGGIVLEGGHRAVQLRARASSHSDMHGQTVTVEIIDTQRKLPLYRATAVLLQQIPEAPLAQAPVLPGDGIAIAAADAYHEHLFHGPRFQLIQRIDKLHGGGIEVTVQPSQIASFLDGTGGRWVFDLGLMDVPPQLAFVWARTQHDKGALPAGFGSVSRYGDAPLSGPLKLIMRLKPAPHEHAIAYDVDIIDAQGRLRIAIVDGMSTMSANLNKLAPTHRDFIAGLQA</sequence>
<dbReference type="Gene3D" id="3.20.20.70">
    <property type="entry name" value="Aldolase class I"/>
    <property type="match status" value="2"/>
</dbReference>
<reference evidence="11" key="1">
    <citation type="submission" date="2020-03" db="EMBL/GenBank/DDBJ databases">
        <title>Solimonas marina sp. nov., isolated from deep seawater of the Pacific Ocean.</title>
        <authorList>
            <person name="Liu X."/>
            <person name="Lai Q."/>
            <person name="Sun F."/>
            <person name="Gai Y."/>
            <person name="Li G."/>
            <person name="Shao Z."/>
        </authorList>
    </citation>
    <scope>NUCLEOTIDE SEQUENCE</scope>
    <source>
        <strain evidence="11">C16B3</strain>
    </source>
</reference>